<sequence length="68" mass="7961">MISSVILFSSVVLIITALQFRFIFKKKKRRDAWVFLGWMMIVWAAGLLFILGMKFPVPERALFPLWGK</sequence>
<dbReference type="Proteomes" id="UP000261905">
    <property type="component" value="Unassembled WGS sequence"/>
</dbReference>
<keyword evidence="1" id="KW-0812">Transmembrane</keyword>
<name>A0A371PLY7_9BACL</name>
<keyword evidence="1" id="KW-1133">Transmembrane helix</keyword>
<gene>
    <name evidence="2" type="ORF">DX130_07065</name>
</gene>
<keyword evidence="1" id="KW-0472">Membrane</keyword>
<evidence type="ECO:0000256" key="1">
    <source>
        <dbReference type="SAM" id="Phobius"/>
    </source>
</evidence>
<accession>A0A371PLY7</accession>
<feature type="transmembrane region" description="Helical" evidence="1">
    <location>
        <begin position="6"/>
        <end position="24"/>
    </location>
</feature>
<organism evidence="2 3">
    <name type="scientific">Paenibacillus paeoniae</name>
    <dbReference type="NCBI Taxonomy" id="2292705"/>
    <lineage>
        <taxon>Bacteria</taxon>
        <taxon>Bacillati</taxon>
        <taxon>Bacillota</taxon>
        <taxon>Bacilli</taxon>
        <taxon>Bacillales</taxon>
        <taxon>Paenibacillaceae</taxon>
        <taxon>Paenibacillus</taxon>
    </lineage>
</organism>
<dbReference type="EMBL" id="QUBQ01000001">
    <property type="protein sequence ID" value="REK76787.1"/>
    <property type="molecule type" value="Genomic_DNA"/>
</dbReference>
<keyword evidence="3" id="KW-1185">Reference proteome</keyword>
<evidence type="ECO:0000313" key="3">
    <source>
        <dbReference type="Proteomes" id="UP000261905"/>
    </source>
</evidence>
<proteinExistence type="predicted"/>
<protein>
    <submittedName>
        <fullName evidence="2">Uncharacterized protein</fullName>
    </submittedName>
</protein>
<feature type="transmembrane region" description="Helical" evidence="1">
    <location>
        <begin position="33"/>
        <end position="53"/>
    </location>
</feature>
<reference evidence="2 3" key="1">
    <citation type="submission" date="2018-08" db="EMBL/GenBank/DDBJ databases">
        <title>Paenibacillus sp. M4BSY-1, whole genome shotgun sequence.</title>
        <authorList>
            <person name="Tuo L."/>
        </authorList>
    </citation>
    <scope>NUCLEOTIDE SEQUENCE [LARGE SCALE GENOMIC DNA]</scope>
    <source>
        <strain evidence="2 3">M4BSY-1</strain>
    </source>
</reference>
<dbReference type="AlphaFoldDB" id="A0A371PLY7"/>
<comment type="caution">
    <text evidence="2">The sequence shown here is derived from an EMBL/GenBank/DDBJ whole genome shotgun (WGS) entry which is preliminary data.</text>
</comment>
<evidence type="ECO:0000313" key="2">
    <source>
        <dbReference type="EMBL" id="REK76787.1"/>
    </source>
</evidence>